<comment type="caution">
    <text evidence="1">The sequence shown here is derived from an EMBL/GenBank/DDBJ whole genome shotgun (WGS) entry which is preliminary data.</text>
</comment>
<dbReference type="AlphaFoldDB" id="A0A5B0KP77"/>
<organism evidence="1 2">
    <name type="scientific">Azospirillum argentinense</name>
    <dbReference type="NCBI Taxonomy" id="2970906"/>
    <lineage>
        <taxon>Bacteria</taxon>
        <taxon>Pseudomonadati</taxon>
        <taxon>Pseudomonadota</taxon>
        <taxon>Alphaproteobacteria</taxon>
        <taxon>Rhodospirillales</taxon>
        <taxon>Azospirillaceae</taxon>
        <taxon>Azospirillum</taxon>
    </lineage>
</organism>
<evidence type="ECO:0000313" key="1">
    <source>
        <dbReference type="EMBL" id="KAA1053178.1"/>
    </source>
</evidence>
<dbReference type="Proteomes" id="UP000325333">
    <property type="component" value="Unassembled WGS sequence"/>
</dbReference>
<reference evidence="1 2" key="1">
    <citation type="submission" date="2019-07" db="EMBL/GenBank/DDBJ databases">
        <title>Genome sequencing of the stress-tolerant strain Azospirillum brasilense Az19.</title>
        <authorList>
            <person name="Maroniche G.A."/>
            <person name="Garcia J.E."/>
            <person name="Pagnussat L."/>
            <person name="Amenta M."/>
            <person name="Creus C.M."/>
        </authorList>
    </citation>
    <scope>NUCLEOTIDE SEQUENCE [LARGE SCALE GENOMIC DNA]</scope>
    <source>
        <strain evidence="1 2">Az19</strain>
    </source>
</reference>
<evidence type="ECO:0000313" key="2">
    <source>
        <dbReference type="Proteomes" id="UP000325333"/>
    </source>
</evidence>
<protein>
    <submittedName>
        <fullName evidence="1">Uncharacterized protein</fullName>
    </submittedName>
</protein>
<proteinExistence type="predicted"/>
<gene>
    <name evidence="1" type="ORF">FH063_003097</name>
</gene>
<sequence>MSIEENQHISIRLSITRHGVSGWRWTMLLTSDDDAVAAAAEFRSGEDGRGTWMRMVGDAEWTMVTAPEKRTYPADEEEARAEIAEVCVGAAAELVRRGVPLKGRDPHHDNLAEMVPAGSC</sequence>
<accession>A0A5B0KP77</accession>
<name>A0A5B0KP77_9PROT</name>
<dbReference type="EMBL" id="VEWN01000017">
    <property type="protein sequence ID" value="KAA1053178.1"/>
    <property type="molecule type" value="Genomic_DNA"/>
</dbReference>
<dbReference type="RefSeq" id="WP_149651339.1">
    <property type="nucleotide sequence ID" value="NZ_VEWN01000017.1"/>
</dbReference>